<name>A0A151JR49_9HYME</name>
<accession>A0A151JR49</accession>
<evidence type="ECO:0000313" key="1">
    <source>
        <dbReference type="EMBL" id="KYN29869.1"/>
    </source>
</evidence>
<gene>
    <name evidence="1" type="ORF">ALC57_00678</name>
</gene>
<dbReference type="EMBL" id="KQ978613">
    <property type="protein sequence ID" value="KYN29869.1"/>
    <property type="molecule type" value="Genomic_DNA"/>
</dbReference>
<feature type="non-terminal residue" evidence="1">
    <location>
        <position position="1"/>
    </location>
</feature>
<dbReference type="PANTHER" id="PTHR47018">
    <property type="entry name" value="CXC DOMAIN-CONTAINING PROTEIN-RELATED"/>
    <property type="match status" value="1"/>
</dbReference>
<sequence length="291" mass="33166">PFVNYPPSDVNTIFTVLKHAATLSRSLSMHKLFVTFDLPLYQKAVQIVHSCHNDNTLNTIMPRLGGFHLLMSYFGAVGFIMAGTGLNEIFSLCYAKNSVDKMLAGHAYARAIRAHTLVYLALCHKIMAEIDLSDIEKQKMTDYFLCFTENPPDYARIDDSAVFTTANSKFTSKMEEIEKRGKTAKLWIQYVRMVGIAKSFIRSEKMGDLRLQLILIEKMLPFFHASGHLHYAKAAHYYVQDMRAYIQQMDNMSLSSGSEHTAEVEEYKKFIDRGFCTVRGTAKFWSGNFTD</sequence>
<proteinExistence type="predicted"/>
<protein>
    <submittedName>
        <fullName evidence="1">Uncharacterized protein</fullName>
    </submittedName>
</protein>
<evidence type="ECO:0000313" key="2">
    <source>
        <dbReference type="Proteomes" id="UP000078492"/>
    </source>
</evidence>
<dbReference type="PANTHER" id="PTHR47018:SF3">
    <property type="entry name" value="MYCBP-ASSOCIATED PROTEIN"/>
    <property type="match status" value="1"/>
</dbReference>
<keyword evidence="2" id="KW-1185">Reference proteome</keyword>
<dbReference type="STRING" id="471704.A0A151JR49"/>
<dbReference type="Proteomes" id="UP000078492">
    <property type="component" value="Unassembled WGS sequence"/>
</dbReference>
<reference evidence="1 2" key="1">
    <citation type="submission" date="2015-09" db="EMBL/GenBank/DDBJ databases">
        <title>Trachymyrmex cornetzi WGS genome.</title>
        <authorList>
            <person name="Nygaard S."/>
            <person name="Hu H."/>
            <person name="Boomsma J."/>
            <person name="Zhang G."/>
        </authorList>
    </citation>
    <scope>NUCLEOTIDE SEQUENCE [LARGE SCALE GENOMIC DNA]</scope>
    <source>
        <strain evidence="1">Tcor2-1</strain>
        <tissue evidence="1">Whole body</tissue>
    </source>
</reference>
<dbReference type="AlphaFoldDB" id="A0A151JR49"/>
<organism evidence="1 2">
    <name type="scientific">Trachymyrmex cornetzi</name>
    <dbReference type="NCBI Taxonomy" id="471704"/>
    <lineage>
        <taxon>Eukaryota</taxon>
        <taxon>Metazoa</taxon>
        <taxon>Ecdysozoa</taxon>
        <taxon>Arthropoda</taxon>
        <taxon>Hexapoda</taxon>
        <taxon>Insecta</taxon>
        <taxon>Pterygota</taxon>
        <taxon>Neoptera</taxon>
        <taxon>Endopterygota</taxon>
        <taxon>Hymenoptera</taxon>
        <taxon>Apocrita</taxon>
        <taxon>Aculeata</taxon>
        <taxon>Formicoidea</taxon>
        <taxon>Formicidae</taxon>
        <taxon>Myrmicinae</taxon>
        <taxon>Trachymyrmex</taxon>
    </lineage>
</organism>